<evidence type="ECO:0000313" key="3">
    <source>
        <dbReference type="Proteomes" id="UP000297855"/>
    </source>
</evidence>
<protein>
    <submittedName>
        <fullName evidence="2">Acetoacetate decarboxylase</fullName>
    </submittedName>
</protein>
<dbReference type="Gene3D" id="2.40.400.10">
    <property type="entry name" value="Acetoacetate decarboxylase-like"/>
    <property type="match status" value="1"/>
</dbReference>
<evidence type="ECO:0000313" key="2">
    <source>
        <dbReference type="EMBL" id="TGK20905.1"/>
    </source>
</evidence>
<dbReference type="AlphaFoldDB" id="A0A4R9GSW9"/>
<dbReference type="PANTHER" id="PTHR40518:SF1">
    <property type="entry name" value="ACETOACETATE DECARBOXYLASE"/>
    <property type="match status" value="1"/>
</dbReference>
<reference evidence="2" key="1">
    <citation type="journal article" date="2019" name="PLoS Negl. Trop. Dis.">
        <title>Revisiting the worldwide diversity of Leptospira species in the environment.</title>
        <authorList>
            <person name="Vincent A.T."/>
            <person name="Schiettekatte O."/>
            <person name="Bourhy P."/>
            <person name="Veyrier F.J."/>
            <person name="Picardeau M."/>
        </authorList>
    </citation>
    <scope>NUCLEOTIDE SEQUENCE [LARGE SCALE GENOMIC DNA]</scope>
    <source>
        <strain evidence="2">SCS5</strain>
    </source>
</reference>
<feature type="region of interest" description="Disordered" evidence="1">
    <location>
        <begin position="1"/>
        <end position="46"/>
    </location>
</feature>
<dbReference type="PANTHER" id="PTHR40518">
    <property type="entry name" value="ACETOACETATE DECARBOXYLASE"/>
    <property type="match status" value="1"/>
</dbReference>
<dbReference type="InterPro" id="IPR023375">
    <property type="entry name" value="ADC_dom_sf"/>
</dbReference>
<accession>A0A4R9GSW9</accession>
<dbReference type="Pfam" id="PF06314">
    <property type="entry name" value="ADC"/>
    <property type="match status" value="1"/>
</dbReference>
<dbReference type="EMBL" id="RQEV01000003">
    <property type="protein sequence ID" value="TGK20905.1"/>
    <property type="molecule type" value="Genomic_DNA"/>
</dbReference>
<name>A0A4R9GSW9_9LEPT</name>
<dbReference type="GO" id="GO:0016829">
    <property type="term" value="F:lyase activity"/>
    <property type="evidence" value="ECO:0007669"/>
    <property type="project" value="InterPro"/>
</dbReference>
<organism evidence="2 3">
    <name type="scientific">Leptospira fluminis</name>
    <dbReference type="NCBI Taxonomy" id="2484979"/>
    <lineage>
        <taxon>Bacteria</taxon>
        <taxon>Pseudomonadati</taxon>
        <taxon>Spirochaetota</taxon>
        <taxon>Spirochaetia</taxon>
        <taxon>Leptospirales</taxon>
        <taxon>Leptospiraceae</taxon>
        <taxon>Leptospira</taxon>
    </lineage>
</organism>
<comment type="caution">
    <text evidence="2">The sequence shown here is derived from an EMBL/GenBank/DDBJ whole genome shotgun (WGS) entry which is preliminary data.</text>
</comment>
<evidence type="ECO:0000256" key="1">
    <source>
        <dbReference type="SAM" id="MobiDB-lite"/>
    </source>
</evidence>
<dbReference type="OrthoDB" id="323772at2"/>
<gene>
    <name evidence="2" type="ORF">EHO61_03335</name>
</gene>
<sequence>MKTQETTKAKPKKKASDASNKSAKVESKTPKAKKTGIRSTGDKRQFPAPWKLQGEGFLFPLFSKKAYNLESSFMDEEDRKSYGGGLGALLFVNYSSSDVGPYHEVLYIPGNFEWNGKKFKRITRIFVSSRESVEAGRRNWAIPKEQADFVWTRQNSVTKIEVSRDGKLFLRASIRTIGLNFPVSTSPFGLSLLQKQDGEYLNTSFNGTGKGKFARLENLWIDETVFPDFLKAGGFRTGFGISPFEMVFPEAIKQTESSTIQ</sequence>
<dbReference type="InterPro" id="IPR010451">
    <property type="entry name" value="Acetoacetate_decarboxylase"/>
</dbReference>
<dbReference type="RefSeq" id="WP_135812202.1">
    <property type="nucleotide sequence ID" value="NZ_RQEV01000003.1"/>
</dbReference>
<dbReference type="SUPFAM" id="SSF160104">
    <property type="entry name" value="Acetoacetate decarboxylase-like"/>
    <property type="match status" value="1"/>
</dbReference>
<proteinExistence type="predicted"/>
<dbReference type="Proteomes" id="UP000297855">
    <property type="component" value="Unassembled WGS sequence"/>
</dbReference>
<keyword evidence="3" id="KW-1185">Reference proteome</keyword>